<dbReference type="EMBL" id="GFPF01002162">
    <property type="protein sequence ID" value="MAA13308.1"/>
    <property type="molecule type" value="Transcribed_RNA"/>
</dbReference>
<evidence type="ECO:0000313" key="1">
    <source>
        <dbReference type="EMBL" id="MAA13308.1"/>
    </source>
</evidence>
<sequence length="112" mass="12885">MWFLFSFSHFPPTKKYKHCGCISKCMPLISCKRQKCILTGKRGNPKLVFLSDDSVKRKEKVMPRKCACSFAHQTLYANTFEHSRINVTTVARHSTPDAPTCQQAWQQKHLAP</sequence>
<proteinExistence type="predicted"/>
<organism evidence="1">
    <name type="scientific">Rhipicephalus zambeziensis</name>
    <dbReference type="NCBI Taxonomy" id="60191"/>
    <lineage>
        <taxon>Eukaryota</taxon>
        <taxon>Metazoa</taxon>
        <taxon>Ecdysozoa</taxon>
        <taxon>Arthropoda</taxon>
        <taxon>Chelicerata</taxon>
        <taxon>Arachnida</taxon>
        <taxon>Acari</taxon>
        <taxon>Parasitiformes</taxon>
        <taxon>Ixodida</taxon>
        <taxon>Ixodoidea</taxon>
        <taxon>Ixodidae</taxon>
        <taxon>Rhipicephalinae</taxon>
        <taxon>Rhipicephalus</taxon>
        <taxon>Rhipicephalus</taxon>
    </lineage>
</organism>
<accession>A0A224Y6T2</accession>
<name>A0A224Y6T2_9ACAR</name>
<protein>
    <submittedName>
        <fullName evidence="1">Uncharacterized protein</fullName>
    </submittedName>
</protein>
<dbReference type="AlphaFoldDB" id="A0A224Y6T2"/>
<reference evidence="1" key="1">
    <citation type="journal article" date="2017" name="Parasit. Vectors">
        <title>Sialotranscriptomics of Rhipicephalus zambeziensis reveals intricate expression profiles of secretory proteins and suggests tight temporal transcriptional regulation during blood-feeding.</title>
        <authorList>
            <person name="de Castro M.H."/>
            <person name="de Klerk D."/>
            <person name="Pienaar R."/>
            <person name="Rees D.J.G."/>
            <person name="Mans B.J."/>
        </authorList>
    </citation>
    <scope>NUCLEOTIDE SEQUENCE</scope>
    <source>
        <tissue evidence="1">Salivary glands</tissue>
    </source>
</reference>